<comment type="caution">
    <text evidence="5">The sequence shown here is derived from an EMBL/GenBank/DDBJ whole genome shotgun (WGS) entry which is preliminary data.</text>
</comment>
<sequence length="392" mass="43023">MFKRSKTLWTAWKILVATSRDGTLKVARPGEPVRELPSPLRLRPAAKLASVFMDLATAASRERHHPQAIALLGEAEHLFESVHASPRRNRWVAEILLRRGEELRLAGRYGDSQEALTRAGRLAEDDPGNPLRLAAVVNAQGILAKDTGRYGDALAHYGFARILMEADFGQDDPALAAVHHNLAGLLCAQRRYAEAEEPARHAVALRKRSPSPDPEGLAADLSVLGSILLGLGRLDEAEHLYLQSKNVWTERYGLEHYEVAAQLNGLASVHQARGEFESAERDFKEALRLKQKCLGAGHRETAVLLNNLGALEMDRGHTDAAAPLYEWALLTFRNALGDDHPDTVLCAENLVRVSRQTGSWAGAKSDMDSVPPLCRDHSGAEIPDALTNRNPQ</sequence>
<dbReference type="PANTHER" id="PTHR45641:SF19">
    <property type="entry name" value="NEPHROCYSTIN-3"/>
    <property type="match status" value="1"/>
</dbReference>
<feature type="repeat" description="TPR" evidence="3">
    <location>
        <begin position="260"/>
        <end position="293"/>
    </location>
</feature>
<accession>A0ABP9SEG9</accession>
<dbReference type="Pfam" id="PF13424">
    <property type="entry name" value="TPR_12"/>
    <property type="match status" value="2"/>
</dbReference>
<dbReference type="EMBL" id="BAABKK010000012">
    <property type="protein sequence ID" value="GAA5194228.1"/>
    <property type="molecule type" value="Genomic_DNA"/>
</dbReference>
<dbReference type="InterPro" id="IPR019734">
    <property type="entry name" value="TPR_rpt"/>
</dbReference>
<proteinExistence type="predicted"/>
<evidence type="ECO:0000256" key="1">
    <source>
        <dbReference type="ARBA" id="ARBA00022737"/>
    </source>
</evidence>
<dbReference type="Gene3D" id="1.25.40.10">
    <property type="entry name" value="Tetratricopeptide repeat domain"/>
    <property type="match status" value="2"/>
</dbReference>
<evidence type="ECO:0000313" key="6">
    <source>
        <dbReference type="Proteomes" id="UP001500200"/>
    </source>
</evidence>
<reference evidence="6" key="1">
    <citation type="journal article" date="2019" name="Int. J. Syst. Evol. Microbiol.">
        <title>The Global Catalogue of Microorganisms (GCM) 10K type strain sequencing project: providing services to taxonomists for standard genome sequencing and annotation.</title>
        <authorList>
            <consortium name="The Broad Institute Genomics Platform"/>
            <consortium name="The Broad Institute Genome Sequencing Center for Infectious Disease"/>
            <person name="Wu L."/>
            <person name="Ma J."/>
        </authorList>
    </citation>
    <scope>NUCLEOTIDE SEQUENCE [LARGE SCALE GENOMIC DNA]</scope>
    <source>
        <strain evidence="6">JCM 18514</strain>
    </source>
</reference>
<organism evidence="5 6">
    <name type="scientific">Arthrobacter gyeryongensis</name>
    <dbReference type="NCBI Taxonomy" id="1650592"/>
    <lineage>
        <taxon>Bacteria</taxon>
        <taxon>Bacillati</taxon>
        <taxon>Actinomycetota</taxon>
        <taxon>Actinomycetes</taxon>
        <taxon>Micrococcales</taxon>
        <taxon>Micrococcaceae</taxon>
        <taxon>Arthrobacter</taxon>
    </lineage>
</organism>
<evidence type="ECO:0000256" key="4">
    <source>
        <dbReference type="SAM" id="MobiDB-lite"/>
    </source>
</evidence>
<dbReference type="SMART" id="SM00028">
    <property type="entry name" value="TPR"/>
    <property type="match status" value="7"/>
</dbReference>
<keyword evidence="6" id="KW-1185">Reference proteome</keyword>
<dbReference type="Proteomes" id="UP001500200">
    <property type="component" value="Unassembled WGS sequence"/>
</dbReference>
<dbReference type="PROSITE" id="PS50005">
    <property type="entry name" value="TPR"/>
    <property type="match status" value="1"/>
</dbReference>
<gene>
    <name evidence="5" type="ORF">GCM10023346_21150</name>
</gene>
<feature type="region of interest" description="Disordered" evidence="4">
    <location>
        <begin position="361"/>
        <end position="392"/>
    </location>
</feature>
<evidence type="ECO:0000256" key="2">
    <source>
        <dbReference type="ARBA" id="ARBA00022803"/>
    </source>
</evidence>
<dbReference type="SUPFAM" id="SSF48452">
    <property type="entry name" value="TPR-like"/>
    <property type="match status" value="2"/>
</dbReference>
<dbReference type="InterPro" id="IPR011990">
    <property type="entry name" value="TPR-like_helical_dom_sf"/>
</dbReference>
<evidence type="ECO:0000313" key="5">
    <source>
        <dbReference type="EMBL" id="GAA5194228.1"/>
    </source>
</evidence>
<dbReference type="RefSeq" id="WP_345449313.1">
    <property type="nucleotide sequence ID" value="NZ_BAABKK010000012.1"/>
</dbReference>
<keyword evidence="2 3" id="KW-0802">TPR repeat</keyword>
<evidence type="ECO:0008006" key="7">
    <source>
        <dbReference type="Google" id="ProtNLM"/>
    </source>
</evidence>
<dbReference type="PANTHER" id="PTHR45641">
    <property type="entry name" value="TETRATRICOPEPTIDE REPEAT PROTEIN (AFU_ORTHOLOGUE AFUA_6G03870)"/>
    <property type="match status" value="1"/>
</dbReference>
<protein>
    <recommendedName>
        <fullName evidence="7">Tetratricopeptide repeat protein</fullName>
    </recommendedName>
</protein>
<dbReference type="Pfam" id="PF13374">
    <property type="entry name" value="TPR_10"/>
    <property type="match status" value="1"/>
</dbReference>
<name>A0ABP9SEG9_9MICC</name>
<keyword evidence="1" id="KW-0677">Repeat</keyword>
<evidence type="ECO:0000256" key="3">
    <source>
        <dbReference type="PROSITE-ProRule" id="PRU00339"/>
    </source>
</evidence>